<evidence type="ECO:0000313" key="3">
    <source>
        <dbReference type="Proteomes" id="UP000592180"/>
    </source>
</evidence>
<reference evidence="2 3" key="1">
    <citation type="submission" date="2020-08" db="EMBL/GenBank/DDBJ databases">
        <title>Functional genomics of gut bacteria from endangered species of beetles.</title>
        <authorList>
            <person name="Carlos-Shanley C."/>
        </authorList>
    </citation>
    <scope>NUCLEOTIDE SEQUENCE [LARGE SCALE GENOMIC DNA]</scope>
    <source>
        <strain evidence="2 3">S00151</strain>
    </source>
</reference>
<keyword evidence="1" id="KW-0812">Transmembrane</keyword>
<feature type="transmembrane region" description="Helical" evidence="1">
    <location>
        <begin position="107"/>
        <end position="126"/>
    </location>
</feature>
<name>A0A840KFK3_9FLAO</name>
<feature type="transmembrane region" description="Helical" evidence="1">
    <location>
        <begin position="12"/>
        <end position="30"/>
    </location>
</feature>
<organism evidence="2 3">
    <name type="scientific">Chryseobacterium defluvii</name>
    <dbReference type="NCBI Taxonomy" id="160396"/>
    <lineage>
        <taxon>Bacteria</taxon>
        <taxon>Pseudomonadati</taxon>
        <taxon>Bacteroidota</taxon>
        <taxon>Flavobacteriia</taxon>
        <taxon>Flavobacteriales</taxon>
        <taxon>Weeksellaceae</taxon>
        <taxon>Chryseobacterium group</taxon>
        <taxon>Chryseobacterium</taxon>
    </lineage>
</organism>
<dbReference type="EMBL" id="JACHLE010000007">
    <property type="protein sequence ID" value="MBB4808141.1"/>
    <property type="molecule type" value="Genomic_DNA"/>
</dbReference>
<keyword evidence="1" id="KW-0472">Membrane</keyword>
<proteinExistence type="predicted"/>
<keyword evidence="3" id="KW-1185">Reference proteome</keyword>
<evidence type="ECO:0000256" key="1">
    <source>
        <dbReference type="SAM" id="Phobius"/>
    </source>
</evidence>
<sequence>MMTAKEKFSYLIYWIIIFTVSGSMIVYGVGKPVQFQDFKSSVNTNLSEGHQLMWTFYSYTKAYPVIIGIFEITGGVFILFNRTRILGCLLLSTILVNIIIQDYLYQISALNTAIFYQILILAILVFDFDKVKIVIGELLKSHRKSRNLILMIVAFILAIVVKYFEAKII</sequence>
<feature type="transmembrane region" description="Helical" evidence="1">
    <location>
        <begin position="62"/>
        <end position="80"/>
    </location>
</feature>
<comment type="caution">
    <text evidence="2">The sequence shown here is derived from an EMBL/GenBank/DDBJ whole genome shotgun (WGS) entry which is preliminary data.</text>
</comment>
<dbReference type="AlphaFoldDB" id="A0A840KFK3"/>
<evidence type="ECO:0000313" key="2">
    <source>
        <dbReference type="EMBL" id="MBB4808141.1"/>
    </source>
</evidence>
<protein>
    <submittedName>
        <fullName evidence="2">Putative membrane protein YphA (DoxX/SURF4 family)</fullName>
    </submittedName>
</protein>
<dbReference type="RefSeq" id="WP_184191801.1">
    <property type="nucleotide sequence ID" value="NZ_JACHLE010000007.1"/>
</dbReference>
<keyword evidence="1" id="KW-1133">Transmembrane helix</keyword>
<feature type="transmembrane region" description="Helical" evidence="1">
    <location>
        <begin position="85"/>
        <end position="101"/>
    </location>
</feature>
<gene>
    <name evidence="2" type="ORF">HNP38_003481</name>
</gene>
<feature type="transmembrane region" description="Helical" evidence="1">
    <location>
        <begin position="147"/>
        <end position="164"/>
    </location>
</feature>
<accession>A0A840KFK3</accession>
<dbReference type="Proteomes" id="UP000592180">
    <property type="component" value="Unassembled WGS sequence"/>
</dbReference>